<dbReference type="Gene3D" id="1.20.1250.20">
    <property type="entry name" value="MFS general substrate transporter like domains"/>
    <property type="match status" value="1"/>
</dbReference>
<dbReference type="InterPro" id="IPR003663">
    <property type="entry name" value="Sugar/inositol_transpt"/>
</dbReference>
<evidence type="ECO:0000256" key="4">
    <source>
        <dbReference type="ARBA" id="ARBA00022692"/>
    </source>
</evidence>
<comment type="similarity">
    <text evidence="2">Belongs to the major facilitator superfamily. Sugar transporter (TC 2.A.1.1) family.</text>
</comment>
<evidence type="ECO:0000256" key="6">
    <source>
        <dbReference type="ARBA" id="ARBA00023136"/>
    </source>
</evidence>
<dbReference type="InterPro" id="IPR020846">
    <property type="entry name" value="MFS_dom"/>
</dbReference>
<comment type="catalytic activity">
    <reaction evidence="7">
        <text>myo-inositol(out) + H(+)(out) = myo-inositol(in) + H(+)(in)</text>
        <dbReference type="Rhea" id="RHEA:60364"/>
        <dbReference type="ChEBI" id="CHEBI:15378"/>
        <dbReference type="ChEBI" id="CHEBI:17268"/>
    </reaction>
</comment>
<feature type="transmembrane region" description="Helical" evidence="8">
    <location>
        <begin position="171"/>
        <end position="191"/>
    </location>
</feature>
<feature type="transmembrane region" description="Helical" evidence="8">
    <location>
        <begin position="453"/>
        <end position="474"/>
    </location>
</feature>
<proteinExistence type="inferred from homology"/>
<feature type="transmembrane region" description="Helical" evidence="8">
    <location>
        <begin position="139"/>
        <end position="159"/>
    </location>
</feature>
<dbReference type="PANTHER" id="PTHR48022:SF29">
    <property type="entry name" value="SUGAR TRANSPORTER, PUTATIVE (AFU_ORTHOLOGUE AFUA_6G14500)-RELATED"/>
    <property type="match status" value="1"/>
</dbReference>
<comment type="caution">
    <text evidence="10">The sequence shown here is derived from an EMBL/GenBank/DDBJ whole genome shotgun (WGS) entry which is preliminary data.</text>
</comment>
<evidence type="ECO:0000256" key="3">
    <source>
        <dbReference type="ARBA" id="ARBA00022448"/>
    </source>
</evidence>
<dbReference type="PANTHER" id="PTHR48022">
    <property type="entry name" value="PLASTIDIC GLUCOSE TRANSPORTER 4"/>
    <property type="match status" value="1"/>
</dbReference>
<feature type="non-terminal residue" evidence="10">
    <location>
        <position position="1023"/>
    </location>
</feature>
<evidence type="ECO:0000256" key="8">
    <source>
        <dbReference type="SAM" id="Phobius"/>
    </source>
</evidence>
<dbReference type="Proteomes" id="UP000602905">
    <property type="component" value="Unassembled WGS sequence"/>
</dbReference>
<keyword evidence="6 8" id="KW-0472">Membrane</keyword>
<dbReference type="SUPFAM" id="SSF103473">
    <property type="entry name" value="MFS general substrate transporter"/>
    <property type="match status" value="1"/>
</dbReference>
<keyword evidence="5 8" id="KW-1133">Transmembrane helix</keyword>
<evidence type="ECO:0000313" key="10">
    <source>
        <dbReference type="EMBL" id="KAF8688457.1"/>
    </source>
</evidence>
<feature type="transmembrane region" description="Helical" evidence="8">
    <location>
        <begin position="110"/>
        <end position="133"/>
    </location>
</feature>
<dbReference type="NCBIfam" id="TIGR00879">
    <property type="entry name" value="SP"/>
    <property type="match status" value="1"/>
</dbReference>
<protein>
    <recommendedName>
        <fullName evidence="9">Major facilitator superfamily (MFS) profile domain-containing protein</fullName>
    </recommendedName>
</protein>
<dbReference type="GO" id="GO:0005351">
    <property type="term" value="F:carbohydrate:proton symporter activity"/>
    <property type="evidence" value="ECO:0007669"/>
    <property type="project" value="TreeGrafter"/>
</dbReference>
<evidence type="ECO:0000259" key="9">
    <source>
        <dbReference type="PROSITE" id="PS50850"/>
    </source>
</evidence>
<accession>A0A8H7HGZ9</accession>
<dbReference type="GO" id="GO:0016020">
    <property type="term" value="C:membrane"/>
    <property type="evidence" value="ECO:0007669"/>
    <property type="project" value="UniProtKB-SubCell"/>
</dbReference>
<gene>
    <name evidence="10" type="ORF">RHS03_09440</name>
</gene>
<name>A0A8H7HGZ9_9AGAM</name>
<feature type="transmembrane region" description="Helical" evidence="8">
    <location>
        <begin position="79"/>
        <end position="98"/>
    </location>
</feature>
<sequence length="1023" mass="115103">MAGGGTHGGGAAADPVVTRYVEQDKVSWYSKPNLRKLYFLLLPTCMGVEMTSGFDSSMMNGLQGVTYWDEFFGRPRGNLLGVMSSMYSLGAICALPFVPMVNDRLGRRTAVLFGSLLMIIGAALQASSINYPMFVMSRWVLGLGIPFAIIAASTLIGELSYPKERAVMTSLFNASYFVGAIIAAGVTLGTFDIKSNWSWRIPSLLQAAPSFLQIGFIYFIPESPRWLISQGRRDDAFEILVKYHAEGDRDSEFVKAEFAQIESTLKIEQENSKRGWKELIATPGMRRRLIIASFLGLFTQWSGNGMISYYLKRILEGVGITNNRTVNQINLANTCWGFINGTIWALSVYKFKRRPMYLACTMCLLCVYVGWTTSAALYTTRGSKEASHAVLAMIFLYSPAYNMGYNALTYTYLIELFPFVVRSRGITIFQWWGRAAGFFNQYVNPIGIENAGWKYYISYCVWLMFEVGFVFFMFPETSGRTLEELTFLFEPEEVRRRQQRQAENVMHEGVPGEGGVPGSPRPGSFDKENIQEIEQLESRRHPFAHRSLMESMIEELGTASGLLQVALDRYLRVCSVIQESYVTKRASNIVSQDFTNRLKIEVHSLLDYESKFQEAKVALASVRNSASLAPASNLPPEILTRIFQFVLSGEQCSSQEKDDYRETWFSKYPDRLSHVCSRWRRVALGSRYLWTHIDLYTEPAVNQQILPRAKAYAERSDPLPLYLHIDESAYAFGHGRIGKLPGPSDNPTVHAIQLISSLAARTRTLSLTINGEYSDFYRKALNSCLRNCVPGALSRLVVRGGADEDGCCRIMAARNGTITRQYREEFYRVVLLDIPEQELEDILFHFTSLSFDGLFAPWESKAYHGLTELRLTQCEMPHFDSQECFIPESAFVNILNGSPRLRVLVFNLCLSGRIPDSSSIEPLSLLDLDTLALGVRGGSSMGQLLRWIAPGPKPLTVLMELIRDAGYQRVFAMDQIKAFLNRSNVKRLSLAGAYSCDMAKLSGITSSIPELSINTEIDWDEII</sequence>
<feature type="transmembrane region" description="Helical" evidence="8">
    <location>
        <begin position="37"/>
        <end position="59"/>
    </location>
</feature>
<dbReference type="EMBL" id="JACYCD010000692">
    <property type="protein sequence ID" value="KAF8688457.1"/>
    <property type="molecule type" value="Genomic_DNA"/>
</dbReference>
<feature type="transmembrane region" description="Helical" evidence="8">
    <location>
        <begin position="386"/>
        <end position="405"/>
    </location>
</feature>
<dbReference type="Gene3D" id="1.20.1280.50">
    <property type="match status" value="1"/>
</dbReference>
<evidence type="ECO:0000256" key="7">
    <source>
        <dbReference type="ARBA" id="ARBA00049119"/>
    </source>
</evidence>
<dbReference type="Pfam" id="PF00083">
    <property type="entry name" value="Sugar_tr"/>
    <property type="match status" value="1"/>
</dbReference>
<evidence type="ECO:0000256" key="5">
    <source>
        <dbReference type="ARBA" id="ARBA00022989"/>
    </source>
</evidence>
<dbReference type="InterPro" id="IPR050360">
    <property type="entry name" value="MFS_Sugar_Transporters"/>
</dbReference>
<comment type="subcellular location">
    <subcellularLocation>
        <location evidence="1">Membrane</location>
        <topology evidence="1">Multi-pass membrane protein</topology>
    </subcellularLocation>
</comment>
<feature type="domain" description="Major facilitator superfamily (MFS) profile" evidence="9">
    <location>
        <begin position="41"/>
        <end position="478"/>
    </location>
</feature>
<feature type="transmembrane region" description="Helical" evidence="8">
    <location>
        <begin position="289"/>
        <end position="311"/>
    </location>
</feature>
<evidence type="ECO:0000256" key="2">
    <source>
        <dbReference type="ARBA" id="ARBA00010992"/>
    </source>
</evidence>
<reference evidence="10" key="1">
    <citation type="submission" date="2020-09" db="EMBL/GenBank/DDBJ databases">
        <title>Comparative genome analyses of four rice-infecting Rhizoctonia solani isolates reveal extensive enrichment of homogalacturonan modification genes.</title>
        <authorList>
            <person name="Lee D.-Y."/>
            <person name="Jeon J."/>
            <person name="Kim K.-T."/>
            <person name="Cheong K."/>
            <person name="Song H."/>
            <person name="Choi G."/>
            <person name="Ko J."/>
            <person name="Opiyo S.O."/>
            <person name="Zuo S."/>
            <person name="Madhav S."/>
            <person name="Lee Y.-H."/>
            <person name="Wang G.-L."/>
        </authorList>
    </citation>
    <scope>NUCLEOTIDE SEQUENCE</scope>
    <source>
        <strain evidence="10">AG1-IA WGL</strain>
    </source>
</reference>
<dbReference type="OrthoDB" id="6133115at2759"/>
<feature type="transmembrane region" description="Helical" evidence="8">
    <location>
        <begin position="356"/>
        <end position="380"/>
    </location>
</feature>
<feature type="transmembrane region" description="Helical" evidence="8">
    <location>
        <begin position="331"/>
        <end position="349"/>
    </location>
</feature>
<dbReference type="AlphaFoldDB" id="A0A8H7HGZ9"/>
<feature type="transmembrane region" description="Helical" evidence="8">
    <location>
        <begin position="197"/>
        <end position="220"/>
    </location>
</feature>
<dbReference type="PROSITE" id="PS50850">
    <property type="entry name" value="MFS"/>
    <property type="match status" value="1"/>
</dbReference>
<dbReference type="InterPro" id="IPR036259">
    <property type="entry name" value="MFS_trans_sf"/>
</dbReference>
<evidence type="ECO:0000313" key="11">
    <source>
        <dbReference type="Proteomes" id="UP000602905"/>
    </source>
</evidence>
<organism evidence="10 11">
    <name type="scientific">Rhizoctonia solani</name>
    <dbReference type="NCBI Taxonomy" id="456999"/>
    <lineage>
        <taxon>Eukaryota</taxon>
        <taxon>Fungi</taxon>
        <taxon>Dikarya</taxon>
        <taxon>Basidiomycota</taxon>
        <taxon>Agaricomycotina</taxon>
        <taxon>Agaricomycetes</taxon>
        <taxon>Cantharellales</taxon>
        <taxon>Ceratobasidiaceae</taxon>
        <taxon>Rhizoctonia</taxon>
    </lineage>
</organism>
<keyword evidence="3" id="KW-0813">Transport</keyword>
<evidence type="ECO:0000256" key="1">
    <source>
        <dbReference type="ARBA" id="ARBA00004141"/>
    </source>
</evidence>
<keyword evidence="4 8" id="KW-0812">Transmembrane</keyword>
<dbReference type="FunFam" id="1.20.1250.20:FF:000117">
    <property type="entry name" value="MFS hexose transporter"/>
    <property type="match status" value="1"/>
</dbReference>
<dbReference type="InterPro" id="IPR005828">
    <property type="entry name" value="MFS_sugar_transport-like"/>
</dbReference>